<protein>
    <submittedName>
        <fullName evidence="2">Uncharacterized protein</fullName>
    </submittedName>
</protein>
<proteinExistence type="predicted"/>
<evidence type="ECO:0000313" key="3">
    <source>
        <dbReference type="Proteomes" id="UP000235672"/>
    </source>
</evidence>
<sequence length="193" mass="22696">MSRKNMAAWTWKVSITRLIMNHQRPSEYVLLFSDGTGYARLHRNFEEKLKTLLQKWADDRKKPLGWNFKMSCDCSETSQQKADASYYSQRGLFHMRRGDFELAYCYLREAYFQNPKDRGIRSRYVKALSEFRAFLKDPALEQYLAKHSQWNVLPLPFPANDSLTTVARFRQDYVLIMTTTLGLTEGELNLDIA</sequence>
<evidence type="ECO:0000256" key="1">
    <source>
        <dbReference type="PROSITE-ProRule" id="PRU00339"/>
    </source>
</evidence>
<feature type="repeat" description="TPR" evidence="1">
    <location>
        <begin position="84"/>
        <end position="117"/>
    </location>
</feature>
<dbReference type="PROSITE" id="PS50005">
    <property type="entry name" value="TPR"/>
    <property type="match status" value="1"/>
</dbReference>
<evidence type="ECO:0000313" key="2">
    <source>
        <dbReference type="EMBL" id="PMD20198.1"/>
    </source>
</evidence>
<reference evidence="2 3" key="1">
    <citation type="submission" date="2016-05" db="EMBL/GenBank/DDBJ databases">
        <title>A degradative enzymes factory behind the ericoid mycorrhizal symbiosis.</title>
        <authorList>
            <consortium name="DOE Joint Genome Institute"/>
            <person name="Martino E."/>
            <person name="Morin E."/>
            <person name="Grelet G."/>
            <person name="Kuo A."/>
            <person name="Kohler A."/>
            <person name="Daghino S."/>
            <person name="Barry K."/>
            <person name="Choi C."/>
            <person name="Cichocki N."/>
            <person name="Clum A."/>
            <person name="Copeland A."/>
            <person name="Hainaut M."/>
            <person name="Haridas S."/>
            <person name="Labutti K."/>
            <person name="Lindquist E."/>
            <person name="Lipzen A."/>
            <person name="Khouja H.-R."/>
            <person name="Murat C."/>
            <person name="Ohm R."/>
            <person name="Olson A."/>
            <person name="Spatafora J."/>
            <person name="Veneault-Fourrey C."/>
            <person name="Henrissat B."/>
            <person name="Grigoriev I."/>
            <person name="Martin F."/>
            <person name="Perotto S."/>
        </authorList>
    </citation>
    <scope>NUCLEOTIDE SEQUENCE [LARGE SCALE GENOMIC DNA]</scope>
    <source>
        <strain evidence="2 3">UAMH 7357</strain>
    </source>
</reference>
<gene>
    <name evidence="2" type="ORF">NA56DRAFT_187210</name>
</gene>
<organism evidence="2 3">
    <name type="scientific">Hyaloscypha hepaticicola</name>
    <dbReference type="NCBI Taxonomy" id="2082293"/>
    <lineage>
        <taxon>Eukaryota</taxon>
        <taxon>Fungi</taxon>
        <taxon>Dikarya</taxon>
        <taxon>Ascomycota</taxon>
        <taxon>Pezizomycotina</taxon>
        <taxon>Leotiomycetes</taxon>
        <taxon>Helotiales</taxon>
        <taxon>Hyaloscyphaceae</taxon>
        <taxon>Hyaloscypha</taxon>
    </lineage>
</organism>
<accession>A0A2J6Q1P6</accession>
<dbReference type="AlphaFoldDB" id="A0A2J6Q1P6"/>
<keyword evidence="1" id="KW-0802">TPR repeat</keyword>
<dbReference type="InterPro" id="IPR019734">
    <property type="entry name" value="TPR_rpt"/>
</dbReference>
<name>A0A2J6Q1P6_9HELO</name>
<dbReference type="InterPro" id="IPR011990">
    <property type="entry name" value="TPR-like_helical_dom_sf"/>
</dbReference>
<dbReference type="SUPFAM" id="SSF48452">
    <property type="entry name" value="TPR-like"/>
    <property type="match status" value="1"/>
</dbReference>
<keyword evidence="3" id="KW-1185">Reference proteome</keyword>
<dbReference type="OrthoDB" id="3557967at2759"/>
<dbReference type="Proteomes" id="UP000235672">
    <property type="component" value="Unassembled WGS sequence"/>
</dbReference>
<dbReference type="EMBL" id="KZ613486">
    <property type="protein sequence ID" value="PMD20198.1"/>
    <property type="molecule type" value="Genomic_DNA"/>
</dbReference>